<reference evidence="2" key="1">
    <citation type="journal article" date="2019" name="Int. J. Syst. Evol. Microbiol.">
        <title>The Global Catalogue of Microorganisms (GCM) 10K type strain sequencing project: providing services to taxonomists for standard genome sequencing and annotation.</title>
        <authorList>
            <consortium name="The Broad Institute Genomics Platform"/>
            <consortium name="The Broad Institute Genome Sequencing Center for Infectious Disease"/>
            <person name="Wu L."/>
            <person name="Ma J."/>
        </authorList>
    </citation>
    <scope>NUCLEOTIDE SEQUENCE [LARGE SCALE GENOMIC DNA]</scope>
    <source>
        <strain evidence="2">CGMCC 4.7204</strain>
    </source>
</reference>
<name>A0ABV8LA84_9NOCA</name>
<evidence type="ECO:0000313" key="1">
    <source>
        <dbReference type="EMBL" id="MFC4127160.1"/>
    </source>
</evidence>
<accession>A0ABV8LA84</accession>
<sequence length="51" mass="5645">MSEEVDPRAKWRQLPPEPVAYVEATSVETRASEAGVPAVDVTEDFMRRLAG</sequence>
<dbReference type="Proteomes" id="UP001595767">
    <property type="component" value="Unassembled WGS sequence"/>
</dbReference>
<dbReference type="RefSeq" id="WP_378552366.1">
    <property type="nucleotide sequence ID" value="NZ_JBHSBA010000011.1"/>
</dbReference>
<protein>
    <submittedName>
        <fullName evidence="1">Uncharacterized protein</fullName>
    </submittedName>
</protein>
<dbReference type="EMBL" id="JBHSBA010000011">
    <property type="protein sequence ID" value="MFC4127160.1"/>
    <property type="molecule type" value="Genomic_DNA"/>
</dbReference>
<organism evidence="1 2">
    <name type="scientific">Nocardia rhizosphaerae</name>
    <dbReference type="NCBI Taxonomy" id="1691571"/>
    <lineage>
        <taxon>Bacteria</taxon>
        <taxon>Bacillati</taxon>
        <taxon>Actinomycetota</taxon>
        <taxon>Actinomycetes</taxon>
        <taxon>Mycobacteriales</taxon>
        <taxon>Nocardiaceae</taxon>
        <taxon>Nocardia</taxon>
    </lineage>
</organism>
<proteinExistence type="predicted"/>
<keyword evidence="2" id="KW-1185">Reference proteome</keyword>
<evidence type="ECO:0000313" key="2">
    <source>
        <dbReference type="Proteomes" id="UP001595767"/>
    </source>
</evidence>
<comment type="caution">
    <text evidence="1">The sequence shown here is derived from an EMBL/GenBank/DDBJ whole genome shotgun (WGS) entry which is preliminary data.</text>
</comment>
<gene>
    <name evidence="1" type="ORF">ACFOW8_19705</name>
</gene>